<feature type="compositionally biased region" description="Polar residues" evidence="1">
    <location>
        <begin position="336"/>
        <end position="348"/>
    </location>
</feature>
<dbReference type="Proteomes" id="UP001302321">
    <property type="component" value="Unassembled WGS sequence"/>
</dbReference>
<feature type="region of interest" description="Disordered" evidence="1">
    <location>
        <begin position="334"/>
        <end position="381"/>
    </location>
</feature>
<dbReference type="InterPro" id="IPR011333">
    <property type="entry name" value="SKP1/BTB/POZ_sf"/>
</dbReference>
<organism evidence="3 4">
    <name type="scientific">Triangularia setosa</name>
    <dbReference type="NCBI Taxonomy" id="2587417"/>
    <lineage>
        <taxon>Eukaryota</taxon>
        <taxon>Fungi</taxon>
        <taxon>Dikarya</taxon>
        <taxon>Ascomycota</taxon>
        <taxon>Pezizomycotina</taxon>
        <taxon>Sordariomycetes</taxon>
        <taxon>Sordariomycetidae</taxon>
        <taxon>Sordariales</taxon>
        <taxon>Podosporaceae</taxon>
        <taxon>Triangularia</taxon>
    </lineage>
</organism>
<evidence type="ECO:0000313" key="4">
    <source>
        <dbReference type="Proteomes" id="UP001302321"/>
    </source>
</evidence>
<dbReference type="AlphaFoldDB" id="A0AAN6WBD5"/>
<name>A0AAN6WBD5_9PEZI</name>
<gene>
    <name evidence="3" type="ORF">QBC36DRAFT_181960</name>
</gene>
<evidence type="ECO:0000313" key="3">
    <source>
        <dbReference type="EMBL" id="KAK4178691.1"/>
    </source>
</evidence>
<dbReference type="SUPFAM" id="SSF54695">
    <property type="entry name" value="POZ domain"/>
    <property type="match status" value="1"/>
</dbReference>
<dbReference type="EMBL" id="MU866132">
    <property type="protein sequence ID" value="KAK4178691.1"/>
    <property type="molecule type" value="Genomic_DNA"/>
</dbReference>
<proteinExistence type="predicted"/>
<reference evidence="3" key="1">
    <citation type="journal article" date="2023" name="Mol. Phylogenet. Evol.">
        <title>Genome-scale phylogeny and comparative genomics of the fungal order Sordariales.</title>
        <authorList>
            <person name="Hensen N."/>
            <person name="Bonometti L."/>
            <person name="Westerberg I."/>
            <person name="Brannstrom I.O."/>
            <person name="Guillou S."/>
            <person name="Cros-Aarteil S."/>
            <person name="Calhoun S."/>
            <person name="Haridas S."/>
            <person name="Kuo A."/>
            <person name="Mondo S."/>
            <person name="Pangilinan J."/>
            <person name="Riley R."/>
            <person name="LaButti K."/>
            <person name="Andreopoulos B."/>
            <person name="Lipzen A."/>
            <person name="Chen C."/>
            <person name="Yan M."/>
            <person name="Daum C."/>
            <person name="Ng V."/>
            <person name="Clum A."/>
            <person name="Steindorff A."/>
            <person name="Ohm R.A."/>
            <person name="Martin F."/>
            <person name="Silar P."/>
            <person name="Natvig D.O."/>
            <person name="Lalanne C."/>
            <person name="Gautier V."/>
            <person name="Ament-Velasquez S.L."/>
            <person name="Kruys A."/>
            <person name="Hutchinson M.I."/>
            <person name="Powell A.J."/>
            <person name="Barry K."/>
            <person name="Miller A.N."/>
            <person name="Grigoriev I.V."/>
            <person name="Debuchy R."/>
            <person name="Gladieux P."/>
            <person name="Hiltunen Thoren M."/>
            <person name="Johannesson H."/>
        </authorList>
    </citation>
    <scope>NUCLEOTIDE SEQUENCE</scope>
    <source>
        <strain evidence="3">CBS 892.96</strain>
    </source>
</reference>
<comment type="caution">
    <text evidence="3">The sequence shown here is derived from an EMBL/GenBank/DDBJ whole genome shotgun (WGS) entry which is preliminary data.</text>
</comment>
<dbReference type="SMART" id="SM00225">
    <property type="entry name" value="BTB"/>
    <property type="match status" value="1"/>
</dbReference>
<dbReference type="PANTHER" id="PTHR47843">
    <property type="entry name" value="BTB DOMAIN-CONTAINING PROTEIN-RELATED"/>
    <property type="match status" value="1"/>
</dbReference>
<sequence length="381" mass="41647">MSQAMANFFDPSWLAGRMVTIFVGPNGQPWNVHEKLLIENSPFFARVLGGMHDKEAPGGQRGDGLSSSASAGGFGHGFGAAQGLGQGFGLANTPTPENNDAIRLPDVDPKLFNMFLRWGYGTAFALSGNTRSFRFPPPNSDPEEGGATVRDYLGVYVLGYKFETEALRNACIDVLYDYLGPASDDHICLAMQDVAFVFQNTPNESPMRRFLTAHLLFYIFSLNRRGTPLPQEWGTILEKGDFGISWTLIRMLGDWNWAIGDNVPMMIIKPRSEFHEKTPAQQQRLRYLASLGRINGAQENGEGTNAVMIKREEVVGAIGLSGLREAATAVQVLHSDASQETPSHQRAQGTPGPRVGPIRTARRIGRGGPGGDHPTEPYRVD</sequence>
<dbReference type="InterPro" id="IPR000210">
    <property type="entry name" value="BTB/POZ_dom"/>
</dbReference>
<dbReference type="PANTHER" id="PTHR47843:SF2">
    <property type="entry name" value="BTB DOMAIN-CONTAINING PROTEIN"/>
    <property type="match status" value="1"/>
</dbReference>
<protein>
    <recommendedName>
        <fullName evidence="2">BTB domain-containing protein</fullName>
    </recommendedName>
</protein>
<feature type="domain" description="BTB" evidence="2">
    <location>
        <begin position="17"/>
        <end position="179"/>
    </location>
</feature>
<accession>A0AAN6WBD5</accession>
<keyword evidence="4" id="KW-1185">Reference proteome</keyword>
<evidence type="ECO:0000256" key="1">
    <source>
        <dbReference type="SAM" id="MobiDB-lite"/>
    </source>
</evidence>
<evidence type="ECO:0000259" key="2">
    <source>
        <dbReference type="SMART" id="SM00225"/>
    </source>
</evidence>
<dbReference type="Gene3D" id="3.30.710.10">
    <property type="entry name" value="Potassium Channel Kv1.1, Chain A"/>
    <property type="match status" value="1"/>
</dbReference>
<reference evidence="3" key="2">
    <citation type="submission" date="2023-05" db="EMBL/GenBank/DDBJ databases">
        <authorList>
            <consortium name="Lawrence Berkeley National Laboratory"/>
            <person name="Steindorff A."/>
            <person name="Hensen N."/>
            <person name="Bonometti L."/>
            <person name="Westerberg I."/>
            <person name="Brannstrom I.O."/>
            <person name="Guillou S."/>
            <person name="Cros-Aarteil S."/>
            <person name="Calhoun S."/>
            <person name="Haridas S."/>
            <person name="Kuo A."/>
            <person name="Mondo S."/>
            <person name="Pangilinan J."/>
            <person name="Riley R."/>
            <person name="Labutti K."/>
            <person name="Andreopoulos B."/>
            <person name="Lipzen A."/>
            <person name="Chen C."/>
            <person name="Yanf M."/>
            <person name="Daum C."/>
            <person name="Ng V."/>
            <person name="Clum A."/>
            <person name="Ohm R."/>
            <person name="Martin F."/>
            <person name="Silar P."/>
            <person name="Natvig D."/>
            <person name="Lalanne C."/>
            <person name="Gautier V."/>
            <person name="Ament-Velasquez S.L."/>
            <person name="Kruys A."/>
            <person name="Hutchinson M.I."/>
            <person name="Powell A.J."/>
            <person name="Barry K."/>
            <person name="Miller A.N."/>
            <person name="Grigoriev I.V."/>
            <person name="Debuchy R."/>
            <person name="Gladieux P."/>
            <person name="Thoren M.H."/>
            <person name="Johannesson H."/>
        </authorList>
    </citation>
    <scope>NUCLEOTIDE SEQUENCE</scope>
    <source>
        <strain evidence="3">CBS 892.96</strain>
    </source>
</reference>